<organism evidence="4 5">
    <name type="scientific">Ralstonia flatus</name>
    <dbReference type="NCBI Taxonomy" id="3058601"/>
    <lineage>
        <taxon>Bacteria</taxon>
        <taxon>Pseudomonadati</taxon>
        <taxon>Pseudomonadota</taxon>
        <taxon>Betaproteobacteria</taxon>
        <taxon>Burkholderiales</taxon>
        <taxon>Burkholderiaceae</taxon>
        <taxon>Ralstonia</taxon>
    </lineage>
</organism>
<feature type="compositionally biased region" description="Low complexity" evidence="1">
    <location>
        <begin position="915"/>
        <end position="939"/>
    </location>
</feature>
<evidence type="ECO:0000313" key="5">
    <source>
        <dbReference type="Proteomes" id="UP001189792"/>
    </source>
</evidence>
<dbReference type="InterPro" id="IPR024975">
    <property type="entry name" value="NOV_C"/>
</dbReference>
<gene>
    <name evidence="4" type="ORF">R77564_03749</name>
</gene>
<accession>A0ABM9L1B8</accession>
<feature type="domain" description="Protein NO VEIN C-terminal" evidence="2">
    <location>
        <begin position="1007"/>
        <end position="1070"/>
    </location>
</feature>
<dbReference type="NCBIfam" id="NF047352">
    <property type="entry name" value="P_loop_sacsin"/>
    <property type="match status" value="1"/>
</dbReference>
<name>A0ABM9L1B8_9RALS</name>
<comment type="caution">
    <text evidence="4">The sequence shown here is derived from an EMBL/GenBank/DDBJ whole genome shotgun (WGS) entry which is preliminary data.</text>
</comment>
<dbReference type="EMBL" id="CAUDLI010000008">
    <property type="protein sequence ID" value="CAJ0893877.1"/>
    <property type="molecule type" value="Genomic_DNA"/>
</dbReference>
<keyword evidence="5" id="KW-1185">Reference proteome</keyword>
<feature type="compositionally biased region" description="Gly residues" evidence="1">
    <location>
        <begin position="899"/>
        <end position="914"/>
    </location>
</feature>
<reference evidence="4 5" key="1">
    <citation type="submission" date="2023-07" db="EMBL/GenBank/DDBJ databases">
        <authorList>
            <person name="Peeters C."/>
        </authorList>
    </citation>
    <scope>NUCLEOTIDE SEQUENCE [LARGE SCALE GENOMIC DNA]</scope>
    <source>
        <strain evidence="4 5">LMG 32965</strain>
    </source>
</reference>
<evidence type="ECO:0000259" key="2">
    <source>
        <dbReference type="Pfam" id="PF13020"/>
    </source>
</evidence>
<feature type="region of interest" description="Disordered" evidence="1">
    <location>
        <begin position="675"/>
        <end position="694"/>
    </location>
</feature>
<dbReference type="InterPro" id="IPR052957">
    <property type="entry name" value="Auxin_embryo_med"/>
</dbReference>
<feature type="region of interest" description="Disordered" evidence="1">
    <location>
        <begin position="846"/>
        <end position="974"/>
    </location>
</feature>
<dbReference type="PANTHER" id="PTHR32387:SF0">
    <property type="entry name" value="PROTEIN NO VEIN"/>
    <property type="match status" value="1"/>
</dbReference>
<dbReference type="InterPro" id="IPR036890">
    <property type="entry name" value="HATPase_C_sf"/>
</dbReference>
<dbReference type="Pfam" id="PF13020">
    <property type="entry name" value="NOV_C"/>
    <property type="match status" value="1"/>
</dbReference>
<sequence length="1103" mass="121756">MPDKEGAAVTSNYEAICEENRRRYGTEGAQKSGELAAGLYDDRTHFIFELLQNAEDALERRGDRHGPRKVTFTLEPSKLALSHFGKPFDEADVRSVCDIAETTKDESSIGRFGLGFKSVYTVTDLPEIHSGDEDFAIEDYVFPKRANRTAREAGETQIILPLKTEDATVLQDITAGFRHLGSSALLFLRHIDEINWSVEGGASGFYLRNSPELLGPNVQCVTVIGQESGQPEVDQSWLVFHRDVVSTEQQKVGQVEIAFSLVAVEEDTPDHWAVRPLPNSPLVVFFPTVVESHLGFLVQGPYRTTPSRDNIPPGNPWNQHLIKETASLLVEAMRWMRDKAILDVSALRCLPLDHEKFPQGSRFAPIFEAVRQAFQDEALLPASDGNYVTASQAKLARGQELQKLFTSEHVAALFGSEITAWLSSDITPDRAPEIRQYLMDELDIDEIRPEKLVASLTKPFLEAQPDEWVLRLYEFLSGQKALLRHLDAVPLIRLDDGTHVVARESGKIKAFLPGAIATNFPTMRRTVCTTSEVRAFLASLGITEPDPVDDVVWNILPKYRKNEADMDGDVYASDIERIRSAFSSDSTAQKEKLRAALRDTAFVKAIDTGDGKSSVAKPGDIYIATDRLKQLFAGVGKVRMVDDGYSCLRGENMRELLEACGALRYPRPVEAPNELTRDERQELRRQTGHEETSGVNDRVTDWLLQGFDDLIALLPKLNPDQRTERARLIWESLGDLEERRGRGIFDGFYTWSHYGERKTPPFPAAFLRQLNKSAWVPDADGELVPPSLVVFETLGWKPNPFLLTKIDFKPPIIDQLAKEAGIDPAALDLLRKYGITSVADLASRLGITNPPEEVEPPSDPGAKIDEASGIDDVYGDAKDLYGDDMPDIPPGTHDPDGSDGVGGGAGPGAPGRTGTGTSRGNRQGNGQALNGSGSHSASGSSGGHGGGHGKRTPGKTGTRPFISYVGAYPNDDEPDPDGLDQAARMHIEYQAIKLIIELEPKLQRTPQGNRGFDLYEVNNSGKPARWVEVKAMTGSLEDRPVGLSRPQFECALEHGTAYWLYVVEHATDPDKARVLRIQDPATQARTFTFDRGWSQIAQTDPPH</sequence>
<dbReference type="Gene3D" id="3.30.565.10">
    <property type="entry name" value="Histidine kinase-like ATPase, C-terminal domain"/>
    <property type="match status" value="1"/>
</dbReference>
<dbReference type="Proteomes" id="UP001189792">
    <property type="component" value="Unassembled WGS sequence"/>
</dbReference>
<dbReference type="Pfam" id="PF25794">
    <property type="entry name" value="SACS"/>
    <property type="match status" value="1"/>
</dbReference>
<dbReference type="SUPFAM" id="SSF55874">
    <property type="entry name" value="ATPase domain of HSP90 chaperone/DNA topoisomerase II/histidine kinase"/>
    <property type="match status" value="1"/>
</dbReference>
<evidence type="ECO:0000313" key="4">
    <source>
        <dbReference type="EMBL" id="CAJ0893877.1"/>
    </source>
</evidence>
<proteinExistence type="predicted"/>
<dbReference type="InterPro" id="IPR058210">
    <property type="entry name" value="SACS/Nov_dom"/>
</dbReference>
<evidence type="ECO:0008006" key="6">
    <source>
        <dbReference type="Google" id="ProtNLM"/>
    </source>
</evidence>
<protein>
    <recommendedName>
        <fullName evidence="6">Protein NO VEIN C-terminal domain-containing protein</fullName>
    </recommendedName>
</protein>
<evidence type="ECO:0000256" key="1">
    <source>
        <dbReference type="SAM" id="MobiDB-lite"/>
    </source>
</evidence>
<evidence type="ECO:0000259" key="3">
    <source>
        <dbReference type="Pfam" id="PF25794"/>
    </source>
</evidence>
<feature type="compositionally biased region" description="Basic and acidic residues" evidence="1">
    <location>
        <begin position="675"/>
        <end position="692"/>
    </location>
</feature>
<feature type="domain" description="Sacsin/Nov" evidence="3">
    <location>
        <begin position="40"/>
        <end position="139"/>
    </location>
</feature>
<dbReference type="PANTHER" id="PTHR32387">
    <property type="entry name" value="WU:FJ29H11"/>
    <property type="match status" value="1"/>
</dbReference>